<evidence type="ECO:0000313" key="2">
    <source>
        <dbReference type="EMBL" id="KKS79944.1"/>
    </source>
</evidence>
<keyword evidence="1" id="KW-1133">Transmembrane helix</keyword>
<dbReference type="Gene3D" id="3.90.1310.10">
    <property type="entry name" value="Penicillin-binding protein 2a (Domain 2)"/>
    <property type="match status" value="1"/>
</dbReference>
<feature type="non-terminal residue" evidence="2">
    <location>
        <position position="73"/>
    </location>
</feature>
<name>A0A0G1C3A5_9BACT</name>
<keyword evidence="1" id="KW-0812">Transmembrane</keyword>
<evidence type="ECO:0008006" key="4">
    <source>
        <dbReference type="Google" id="ProtNLM"/>
    </source>
</evidence>
<dbReference type="EMBL" id="LCEY01000034">
    <property type="protein sequence ID" value="KKS79944.1"/>
    <property type="molecule type" value="Genomic_DNA"/>
</dbReference>
<evidence type="ECO:0000313" key="3">
    <source>
        <dbReference type="Proteomes" id="UP000034611"/>
    </source>
</evidence>
<organism evidence="2 3">
    <name type="scientific">Candidatus Woesebacteria bacterium GW2011_GWC1_43_10b</name>
    <dbReference type="NCBI Taxonomy" id="1618585"/>
    <lineage>
        <taxon>Bacteria</taxon>
        <taxon>Candidatus Woeseibacteriota</taxon>
    </lineage>
</organism>
<dbReference type="Proteomes" id="UP000034611">
    <property type="component" value="Unassembled WGS sequence"/>
</dbReference>
<gene>
    <name evidence="2" type="ORF">UV56_C0034G0001</name>
</gene>
<reference evidence="2 3" key="1">
    <citation type="journal article" date="2015" name="Nature">
        <title>rRNA introns, odd ribosomes, and small enigmatic genomes across a large radiation of phyla.</title>
        <authorList>
            <person name="Brown C.T."/>
            <person name="Hug L.A."/>
            <person name="Thomas B.C."/>
            <person name="Sharon I."/>
            <person name="Castelle C.J."/>
            <person name="Singh A."/>
            <person name="Wilkins M.J."/>
            <person name="Williams K.H."/>
            <person name="Banfield J.F."/>
        </authorList>
    </citation>
    <scope>NUCLEOTIDE SEQUENCE [LARGE SCALE GENOMIC DNA]</scope>
</reference>
<accession>A0A0G1C3A5</accession>
<dbReference type="AlphaFoldDB" id="A0A0G1C3A5"/>
<feature type="transmembrane region" description="Helical" evidence="1">
    <location>
        <begin position="12"/>
        <end position="29"/>
    </location>
</feature>
<proteinExistence type="predicted"/>
<keyword evidence="1" id="KW-0472">Membrane</keyword>
<evidence type="ECO:0000256" key="1">
    <source>
        <dbReference type="SAM" id="Phobius"/>
    </source>
</evidence>
<comment type="caution">
    <text evidence="2">The sequence shown here is derived from an EMBL/GenBank/DDBJ whole genome shotgun (WGS) entry which is preliminary data.</text>
</comment>
<protein>
    <recommendedName>
        <fullName evidence="4">Penicillin-binding protein 2</fullName>
    </recommendedName>
</protein>
<sequence length="73" mass="8205">MESLSSSKVQSWLSWFLKGILIVGALFLFGRLAELQIIKGNYFRTLAEENRIRNIPIVAARGEILARTGEVIV</sequence>